<name>A2CAP2_PROM3</name>
<organism evidence="1 2">
    <name type="scientific">Prochlorococcus marinus (strain MIT 9303)</name>
    <dbReference type="NCBI Taxonomy" id="59922"/>
    <lineage>
        <taxon>Bacteria</taxon>
        <taxon>Bacillati</taxon>
        <taxon>Cyanobacteriota</taxon>
        <taxon>Cyanophyceae</taxon>
        <taxon>Synechococcales</taxon>
        <taxon>Prochlorococcaceae</taxon>
        <taxon>Prochlorococcus</taxon>
    </lineage>
</organism>
<accession>A2CAP2</accession>
<reference evidence="1 2" key="1">
    <citation type="journal article" date="2007" name="PLoS Genet.">
        <title>Patterns and implications of gene gain and loss in the evolution of Prochlorococcus.</title>
        <authorList>
            <person name="Kettler G.C."/>
            <person name="Martiny A.C."/>
            <person name="Huang K."/>
            <person name="Zucker J."/>
            <person name="Coleman M.L."/>
            <person name="Rodrigue S."/>
            <person name="Chen F."/>
            <person name="Lapidus A."/>
            <person name="Ferriera S."/>
            <person name="Johnson J."/>
            <person name="Steglich C."/>
            <person name="Church G.M."/>
            <person name="Richardson P."/>
            <person name="Chisholm S.W."/>
        </authorList>
    </citation>
    <scope>NUCLEOTIDE SEQUENCE [LARGE SCALE GENOMIC DNA]</scope>
    <source>
        <strain evidence="1 2">MIT 9303</strain>
    </source>
</reference>
<evidence type="ECO:0000313" key="2">
    <source>
        <dbReference type="Proteomes" id="UP000002274"/>
    </source>
</evidence>
<proteinExistence type="predicted"/>
<dbReference type="HOGENOM" id="CLU_3102516_0_0_3"/>
<gene>
    <name evidence="1" type="ordered locus">P9303_18101</name>
</gene>
<dbReference type="EMBL" id="CP000554">
    <property type="protein sequence ID" value="ABM78552.1"/>
    <property type="molecule type" value="Genomic_DNA"/>
</dbReference>
<evidence type="ECO:0000313" key="1">
    <source>
        <dbReference type="EMBL" id="ABM78552.1"/>
    </source>
</evidence>
<protein>
    <submittedName>
        <fullName evidence="1">Uncharacterized protein</fullName>
    </submittedName>
</protein>
<dbReference type="STRING" id="59922.P9303_18101"/>
<dbReference type="AlphaFoldDB" id="A2CAP2"/>
<dbReference type="Proteomes" id="UP000002274">
    <property type="component" value="Chromosome"/>
</dbReference>
<dbReference type="KEGG" id="pmf:P9303_18101"/>
<sequence length="51" mass="5359">MSGPGKVLGGCYKGSANNDLGDVYVLMFVSHDIGIFASVDSISLHLQQDVC</sequence>